<gene>
    <name evidence="1" type="ORF">Dsin_015537</name>
</gene>
<evidence type="ECO:0000313" key="2">
    <source>
        <dbReference type="Proteomes" id="UP001281410"/>
    </source>
</evidence>
<accession>A0AAE0E4N0</accession>
<dbReference type="Proteomes" id="UP001281410">
    <property type="component" value="Unassembled WGS sequence"/>
</dbReference>
<evidence type="ECO:0000313" key="1">
    <source>
        <dbReference type="EMBL" id="KAK3210831.1"/>
    </source>
</evidence>
<keyword evidence="2" id="KW-1185">Reference proteome</keyword>
<sequence length="57" mass="6826">MPVIKKIPASVLWGYFAYMDIDSLTGTDFGRDFWYFSLLLNDNTRFWKERMLPSWGQ</sequence>
<reference evidence="1" key="1">
    <citation type="journal article" date="2023" name="Plant J.">
        <title>Genome sequences and population genomics provide insights into the demographic history, inbreeding, and mutation load of two 'living fossil' tree species of Dipteronia.</title>
        <authorList>
            <person name="Feng Y."/>
            <person name="Comes H.P."/>
            <person name="Chen J."/>
            <person name="Zhu S."/>
            <person name="Lu R."/>
            <person name="Zhang X."/>
            <person name="Li P."/>
            <person name="Qiu J."/>
            <person name="Olsen K.M."/>
            <person name="Qiu Y."/>
        </authorList>
    </citation>
    <scope>NUCLEOTIDE SEQUENCE</scope>
    <source>
        <strain evidence="1">NBL</strain>
    </source>
</reference>
<protein>
    <submittedName>
        <fullName evidence="1">Uncharacterized protein</fullName>
    </submittedName>
</protein>
<name>A0AAE0E4N0_9ROSI</name>
<comment type="caution">
    <text evidence="1">The sequence shown here is derived from an EMBL/GenBank/DDBJ whole genome shotgun (WGS) entry which is preliminary data.</text>
</comment>
<dbReference type="EMBL" id="JANJYJ010000005">
    <property type="protein sequence ID" value="KAK3210831.1"/>
    <property type="molecule type" value="Genomic_DNA"/>
</dbReference>
<proteinExistence type="predicted"/>
<dbReference type="AlphaFoldDB" id="A0AAE0E4N0"/>
<organism evidence="1 2">
    <name type="scientific">Dipteronia sinensis</name>
    <dbReference type="NCBI Taxonomy" id="43782"/>
    <lineage>
        <taxon>Eukaryota</taxon>
        <taxon>Viridiplantae</taxon>
        <taxon>Streptophyta</taxon>
        <taxon>Embryophyta</taxon>
        <taxon>Tracheophyta</taxon>
        <taxon>Spermatophyta</taxon>
        <taxon>Magnoliopsida</taxon>
        <taxon>eudicotyledons</taxon>
        <taxon>Gunneridae</taxon>
        <taxon>Pentapetalae</taxon>
        <taxon>rosids</taxon>
        <taxon>malvids</taxon>
        <taxon>Sapindales</taxon>
        <taxon>Sapindaceae</taxon>
        <taxon>Hippocastanoideae</taxon>
        <taxon>Acereae</taxon>
        <taxon>Dipteronia</taxon>
    </lineage>
</organism>